<keyword evidence="2" id="KW-1185">Reference proteome</keyword>
<dbReference type="Proteomes" id="UP001152795">
    <property type="component" value="Unassembled WGS sequence"/>
</dbReference>
<comment type="caution">
    <text evidence="1">The sequence shown here is derived from an EMBL/GenBank/DDBJ whole genome shotgun (WGS) entry which is preliminary data.</text>
</comment>
<name>A0A6S7H2Y7_PARCT</name>
<dbReference type="OrthoDB" id="10524538at2759"/>
<organism evidence="1 2">
    <name type="scientific">Paramuricea clavata</name>
    <name type="common">Red gorgonian</name>
    <name type="synonym">Violescent sea-whip</name>
    <dbReference type="NCBI Taxonomy" id="317549"/>
    <lineage>
        <taxon>Eukaryota</taxon>
        <taxon>Metazoa</taxon>
        <taxon>Cnidaria</taxon>
        <taxon>Anthozoa</taxon>
        <taxon>Octocorallia</taxon>
        <taxon>Malacalcyonacea</taxon>
        <taxon>Plexauridae</taxon>
        <taxon>Paramuricea</taxon>
    </lineage>
</organism>
<accession>A0A6S7H2Y7</accession>
<sequence>MEEKAKILFLCLLVVLLSDFSTGFFRVSLAPRRCFRTFARRRRCFKPYIPMLSTTQKPKTLQPTTEATTPPVVFLYPVKSHSSGLPYCKSRDVNEILRPAGSRTKRAVSWPYECRHASILHFSGDYQFIWPIYDCCSKCSFPEFTLCVAKSRSKNSPEWMCPSEGLQCIVGCVNKHKPGGTIGILPNVVKPGIKPGTSGIITPNVVKPGIKPAPGKPVLSNCEKLETENGKQCIRKLCVALGQAFKP</sequence>
<reference evidence="1" key="1">
    <citation type="submission" date="2020-04" db="EMBL/GenBank/DDBJ databases">
        <authorList>
            <person name="Alioto T."/>
            <person name="Alioto T."/>
            <person name="Gomez Garrido J."/>
        </authorList>
    </citation>
    <scope>NUCLEOTIDE SEQUENCE</scope>
    <source>
        <strain evidence="1">A484AB</strain>
    </source>
</reference>
<dbReference type="AlphaFoldDB" id="A0A6S7H2Y7"/>
<gene>
    <name evidence="1" type="ORF">PACLA_8A079377</name>
</gene>
<evidence type="ECO:0000313" key="2">
    <source>
        <dbReference type="Proteomes" id="UP001152795"/>
    </source>
</evidence>
<protein>
    <submittedName>
        <fullName evidence="1">Uncharacterized protein</fullName>
    </submittedName>
</protein>
<dbReference type="EMBL" id="CACRXK020001842">
    <property type="protein sequence ID" value="CAB3991397.1"/>
    <property type="molecule type" value="Genomic_DNA"/>
</dbReference>
<proteinExistence type="predicted"/>
<evidence type="ECO:0000313" key="1">
    <source>
        <dbReference type="EMBL" id="CAB3991397.1"/>
    </source>
</evidence>